<reference evidence="3" key="1">
    <citation type="journal article" date="2005" name="Nature">
        <title>The map-based sequence of the rice genome.</title>
        <authorList>
            <consortium name="International rice genome sequencing project (IRGSP)"/>
            <person name="Matsumoto T."/>
            <person name="Wu J."/>
            <person name="Kanamori H."/>
            <person name="Katayose Y."/>
            <person name="Fujisawa M."/>
            <person name="Namiki N."/>
            <person name="Mizuno H."/>
            <person name="Yamamoto K."/>
            <person name="Antonio B.A."/>
            <person name="Baba T."/>
            <person name="Sakata K."/>
            <person name="Nagamura Y."/>
            <person name="Aoki H."/>
            <person name="Arikawa K."/>
            <person name="Arita K."/>
            <person name="Bito T."/>
            <person name="Chiden Y."/>
            <person name="Fujitsuka N."/>
            <person name="Fukunaka R."/>
            <person name="Hamada M."/>
            <person name="Harada C."/>
            <person name="Hayashi A."/>
            <person name="Hijishita S."/>
            <person name="Honda M."/>
            <person name="Hosokawa S."/>
            <person name="Ichikawa Y."/>
            <person name="Idonuma A."/>
            <person name="Iijima M."/>
            <person name="Ikeda M."/>
            <person name="Ikeno M."/>
            <person name="Ito K."/>
            <person name="Ito S."/>
            <person name="Ito T."/>
            <person name="Ito Y."/>
            <person name="Ito Y."/>
            <person name="Iwabuchi A."/>
            <person name="Kamiya K."/>
            <person name="Karasawa W."/>
            <person name="Kurita K."/>
            <person name="Katagiri S."/>
            <person name="Kikuta A."/>
            <person name="Kobayashi H."/>
            <person name="Kobayashi N."/>
            <person name="Machita K."/>
            <person name="Maehara T."/>
            <person name="Masukawa M."/>
            <person name="Mizubayashi T."/>
            <person name="Mukai Y."/>
            <person name="Nagasaki H."/>
            <person name="Nagata Y."/>
            <person name="Naito S."/>
            <person name="Nakashima M."/>
            <person name="Nakama Y."/>
            <person name="Nakamichi Y."/>
            <person name="Nakamura M."/>
            <person name="Meguro A."/>
            <person name="Negishi M."/>
            <person name="Ohta I."/>
            <person name="Ohta T."/>
            <person name="Okamoto M."/>
            <person name="Ono N."/>
            <person name="Saji S."/>
            <person name="Sakaguchi M."/>
            <person name="Sakai K."/>
            <person name="Shibata M."/>
            <person name="Shimokawa T."/>
            <person name="Song J."/>
            <person name="Takazaki Y."/>
            <person name="Terasawa K."/>
            <person name="Tsugane M."/>
            <person name="Tsuji K."/>
            <person name="Ueda S."/>
            <person name="Waki K."/>
            <person name="Yamagata H."/>
            <person name="Yamamoto M."/>
            <person name="Yamamoto S."/>
            <person name="Yamane H."/>
            <person name="Yoshiki S."/>
            <person name="Yoshihara R."/>
            <person name="Yukawa K."/>
            <person name="Zhong H."/>
            <person name="Yano M."/>
            <person name="Yuan Q."/>
            <person name="Ouyang S."/>
            <person name="Liu J."/>
            <person name="Jones K.M."/>
            <person name="Gansberger K."/>
            <person name="Moffat K."/>
            <person name="Hill J."/>
            <person name="Bera J."/>
            <person name="Fadrosh D."/>
            <person name="Jin S."/>
            <person name="Johri S."/>
            <person name="Kim M."/>
            <person name="Overton L."/>
            <person name="Reardon M."/>
            <person name="Tsitrin T."/>
            <person name="Vuong H."/>
            <person name="Weaver B."/>
            <person name="Ciecko A."/>
            <person name="Tallon L."/>
            <person name="Jackson J."/>
            <person name="Pai G."/>
            <person name="Aken S.V."/>
            <person name="Utterback T."/>
            <person name="Reidmuller S."/>
            <person name="Feldblyum T."/>
            <person name="Hsiao J."/>
            <person name="Zismann V."/>
            <person name="Iobst S."/>
            <person name="de Vazeille A.R."/>
            <person name="Buell C.R."/>
            <person name="Ying K."/>
            <person name="Li Y."/>
            <person name="Lu T."/>
            <person name="Huang Y."/>
            <person name="Zhao Q."/>
            <person name="Feng Q."/>
            <person name="Zhang L."/>
            <person name="Zhu J."/>
            <person name="Weng Q."/>
            <person name="Mu J."/>
            <person name="Lu Y."/>
            <person name="Fan D."/>
            <person name="Liu Y."/>
            <person name="Guan J."/>
            <person name="Zhang Y."/>
            <person name="Yu S."/>
            <person name="Liu X."/>
            <person name="Zhang Y."/>
            <person name="Hong G."/>
            <person name="Han B."/>
            <person name="Choisne N."/>
            <person name="Demange N."/>
            <person name="Orjeda G."/>
            <person name="Samain S."/>
            <person name="Cattolico L."/>
            <person name="Pelletier E."/>
            <person name="Couloux A."/>
            <person name="Segurens B."/>
            <person name="Wincker P."/>
            <person name="D'Hont A."/>
            <person name="Scarpelli C."/>
            <person name="Weissenbach J."/>
            <person name="Salanoubat M."/>
            <person name="Quetier F."/>
            <person name="Yu Y."/>
            <person name="Kim H.R."/>
            <person name="Rambo T."/>
            <person name="Currie J."/>
            <person name="Collura K."/>
            <person name="Luo M."/>
            <person name="Yang T."/>
            <person name="Ammiraju J.S.S."/>
            <person name="Engler F."/>
            <person name="Soderlund C."/>
            <person name="Wing R.A."/>
            <person name="Palmer L.E."/>
            <person name="de la Bastide M."/>
            <person name="Spiegel L."/>
            <person name="Nascimento L."/>
            <person name="Zutavern T."/>
            <person name="O'Shaughnessy A."/>
            <person name="Dike S."/>
            <person name="Dedhia N."/>
            <person name="Preston R."/>
            <person name="Balija V."/>
            <person name="McCombie W.R."/>
            <person name="Chow T."/>
            <person name="Chen H."/>
            <person name="Chung M."/>
            <person name="Chen C."/>
            <person name="Shaw J."/>
            <person name="Wu H."/>
            <person name="Hsiao K."/>
            <person name="Chao Y."/>
            <person name="Chu M."/>
            <person name="Cheng C."/>
            <person name="Hour A."/>
            <person name="Lee P."/>
            <person name="Lin S."/>
            <person name="Lin Y."/>
            <person name="Liou J."/>
            <person name="Liu S."/>
            <person name="Hsing Y."/>
            <person name="Raghuvanshi S."/>
            <person name="Mohanty A."/>
            <person name="Bharti A.K."/>
            <person name="Gaur A."/>
            <person name="Gupta V."/>
            <person name="Kumar D."/>
            <person name="Ravi V."/>
            <person name="Vij S."/>
            <person name="Kapur A."/>
            <person name="Khurana P."/>
            <person name="Khurana P."/>
            <person name="Khurana J.P."/>
            <person name="Tyagi A.K."/>
            <person name="Gaikwad K."/>
            <person name="Singh A."/>
            <person name="Dalal V."/>
            <person name="Srivastava S."/>
            <person name="Dixit A."/>
            <person name="Pal A.K."/>
            <person name="Ghazi I.A."/>
            <person name="Yadav M."/>
            <person name="Pandit A."/>
            <person name="Bhargava A."/>
            <person name="Sureshbabu K."/>
            <person name="Batra K."/>
            <person name="Sharma T.R."/>
            <person name="Mohapatra T."/>
            <person name="Singh N.K."/>
            <person name="Messing J."/>
            <person name="Nelson A.B."/>
            <person name="Fuks G."/>
            <person name="Kavchok S."/>
            <person name="Keizer G."/>
            <person name="Linton E."/>
            <person name="Llaca V."/>
            <person name="Song R."/>
            <person name="Tanyolac B."/>
            <person name="Young S."/>
            <person name="Ho-Il K."/>
            <person name="Hahn J.H."/>
            <person name="Sangsakoo G."/>
            <person name="Vanavichit A."/>
            <person name="de Mattos Luiz.A.T."/>
            <person name="Zimmer P.D."/>
            <person name="Malone G."/>
            <person name="Dellagostin O."/>
            <person name="de Oliveira A.C."/>
            <person name="Bevan M."/>
            <person name="Bancroft I."/>
            <person name="Minx P."/>
            <person name="Cordum H."/>
            <person name="Wilson R."/>
            <person name="Cheng Z."/>
            <person name="Jin W."/>
            <person name="Jiang J."/>
            <person name="Leong S.A."/>
            <person name="Iwama H."/>
            <person name="Gojobori T."/>
            <person name="Itoh T."/>
            <person name="Niimura Y."/>
            <person name="Fujii Y."/>
            <person name="Habara T."/>
            <person name="Sakai H."/>
            <person name="Sato Y."/>
            <person name="Wilson G."/>
            <person name="Kumar K."/>
            <person name="McCouch S."/>
            <person name="Juretic N."/>
            <person name="Hoen D."/>
            <person name="Wright S."/>
            <person name="Bruskiewich R."/>
            <person name="Bureau T."/>
            <person name="Miyao A."/>
            <person name="Hirochika H."/>
            <person name="Nishikawa T."/>
            <person name="Kadowaki K."/>
            <person name="Sugiura M."/>
            <person name="Burr B."/>
            <person name="Sasaki T."/>
        </authorList>
    </citation>
    <scope>NUCLEOTIDE SEQUENCE [LARGE SCALE GENOMIC DNA]</scope>
    <source>
        <strain evidence="3">cv. Nipponbare</strain>
    </source>
</reference>
<reference evidence="3" key="2">
    <citation type="journal article" date="2008" name="Nucleic Acids Res.">
        <title>The rice annotation project database (RAP-DB): 2008 update.</title>
        <authorList>
            <consortium name="The rice annotation project (RAP)"/>
        </authorList>
    </citation>
    <scope>GENOME REANNOTATION</scope>
    <source>
        <strain evidence="3">cv. Nipponbare</strain>
    </source>
</reference>
<proteinExistence type="predicted"/>
<organism evidence="2 3">
    <name type="scientific">Oryza sativa subsp. japonica</name>
    <name type="common">Rice</name>
    <dbReference type="NCBI Taxonomy" id="39947"/>
    <lineage>
        <taxon>Eukaryota</taxon>
        <taxon>Viridiplantae</taxon>
        <taxon>Streptophyta</taxon>
        <taxon>Embryophyta</taxon>
        <taxon>Tracheophyta</taxon>
        <taxon>Spermatophyta</taxon>
        <taxon>Magnoliopsida</taxon>
        <taxon>Liliopsida</taxon>
        <taxon>Poales</taxon>
        <taxon>Poaceae</taxon>
        <taxon>BOP clade</taxon>
        <taxon>Oryzoideae</taxon>
        <taxon>Oryzeae</taxon>
        <taxon>Oryzinae</taxon>
        <taxon>Oryza</taxon>
        <taxon>Oryza sativa</taxon>
    </lineage>
</organism>
<dbReference type="AlphaFoldDB" id="Q6Z3Z7"/>
<evidence type="ECO:0000313" key="2">
    <source>
        <dbReference type="EMBL" id="BAC84047.1"/>
    </source>
</evidence>
<gene>
    <name evidence="2" type="primary">P0567H04.34</name>
</gene>
<accession>Q6Z3Z7</accession>
<feature type="region of interest" description="Disordered" evidence="1">
    <location>
        <begin position="86"/>
        <end position="112"/>
    </location>
</feature>
<evidence type="ECO:0000313" key="3">
    <source>
        <dbReference type="Proteomes" id="UP000000763"/>
    </source>
</evidence>
<protein>
    <submittedName>
        <fullName evidence="2">Uncharacterized protein</fullName>
    </submittedName>
</protein>
<feature type="compositionally biased region" description="Polar residues" evidence="1">
    <location>
        <begin position="86"/>
        <end position="108"/>
    </location>
</feature>
<sequence>MAVAARDDDLDEDDGAPDNLNDIVDGDGNLDDDGSRNGWMRWRWSTPPQLPPVAVALLPSENSICWLIKSDAESVFLCEEKKAMQQPSSTSTQPHASRKQQPVSSSSTHRWRKIRSHREPLLLFCSRELIFTYGWKFGGHGVYQEFKFCALLGSVKVNPNSLSIATFTSQIYQEFRYRDQNTSFDAPRVFCVSAKVS</sequence>
<evidence type="ECO:0000256" key="1">
    <source>
        <dbReference type="SAM" id="MobiDB-lite"/>
    </source>
</evidence>
<dbReference type="EMBL" id="AP005195">
    <property type="protein sequence ID" value="BAC84047.1"/>
    <property type="molecule type" value="Genomic_DNA"/>
</dbReference>
<name>Q6Z3Z7_ORYSJ</name>
<feature type="region of interest" description="Disordered" evidence="1">
    <location>
        <begin position="1"/>
        <end position="32"/>
    </location>
</feature>
<dbReference type="Proteomes" id="UP000000763">
    <property type="component" value="Chromosome 7"/>
</dbReference>